<evidence type="ECO:0000256" key="9">
    <source>
        <dbReference type="ARBA" id="ARBA00023157"/>
    </source>
</evidence>
<dbReference type="PANTHER" id="PTHR38839">
    <property type="entry name" value="TRANSCRIPTIONAL REGULATOR WHID-RELATED"/>
    <property type="match status" value="1"/>
</dbReference>
<keyword evidence="9" id="KW-1015">Disulfide bond</keyword>
<dbReference type="HAMAP" id="MF_01479">
    <property type="entry name" value="WhiB"/>
    <property type="match status" value="1"/>
</dbReference>
<evidence type="ECO:0000256" key="1">
    <source>
        <dbReference type="ARBA" id="ARBA00001966"/>
    </source>
</evidence>
<accession>A0A6J5Y9G5</accession>
<dbReference type="InterPro" id="IPR034768">
    <property type="entry name" value="4FE4S_WBL"/>
</dbReference>
<reference evidence="12" key="1">
    <citation type="submission" date="2020-05" db="EMBL/GenBank/DDBJ databases">
        <authorList>
            <person name="Chiriac C."/>
            <person name="Salcher M."/>
            <person name="Ghai R."/>
            <person name="Kavagutti S V."/>
        </authorList>
    </citation>
    <scope>NUCLEOTIDE SEQUENCE</scope>
</reference>
<evidence type="ECO:0000256" key="5">
    <source>
        <dbReference type="ARBA" id="ARBA00023004"/>
    </source>
</evidence>
<dbReference type="GO" id="GO:0047134">
    <property type="term" value="F:protein-disulfide reductase [NAD(P)H] activity"/>
    <property type="evidence" value="ECO:0007669"/>
    <property type="project" value="TreeGrafter"/>
</dbReference>
<dbReference type="GO" id="GO:0045892">
    <property type="term" value="P:negative regulation of DNA-templated transcription"/>
    <property type="evidence" value="ECO:0007669"/>
    <property type="project" value="TreeGrafter"/>
</dbReference>
<dbReference type="PROSITE" id="PS51674">
    <property type="entry name" value="4FE4S_WBL"/>
    <property type="match status" value="1"/>
</dbReference>
<keyword evidence="6" id="KW-0411">Iron-sulfur</keyword>
<dbReference type="EMBL" id="CAEMXZ010000016">
    <property type="protein sequence ID" value="CAB4322814.1"/>
    <property type="molecule type" value="Genomic_DNA"/>
</dbReference>
<protein>
    <submittedName>
        <fullName evidence="12">Unannotated protein</fullName>
    </submittedName>
</protein>
<evidence type="ECO:0000256" key="2">
    <source>
        <dbReference type="ARBA" id="ARBA00006597"/>
    </source>
</evidence>
<dbReference type="InterPro" id="IPR003482">
    <property type="entry name" value="Whib"/>
</dbReference>
<evidence type="ECO:0000256" key="6">
    <source>
        <dbReference type="ARBA" id="ARBA00023014"/>
    </source>
</evidence>
<evidence type="ECO:0000256" key="8">
    <source>
        <dbReference type="ARBA" id="ARBA00023125"/>
    </source>
</evidence>
<keyword evidence="7" id="KW-0805">Transcription regulation</keyword>
<evidence type="ECO:0000259" key="11">
    <source>
        <dbReference type="PROSITE" id="PS51674"/>
    </source>
</evidence>
<organism evidence="12">
    <name type="scientific">freshwater metagenome</name>
    <dbReference type="NCBI Taxonomy" id="449393"/>
    <lineage>
        <taxon>unclassified sequences</taxon>
        <taxon>metagenomes</taxon>
        <taxon>ecological metagenomes</taxon>
    </lineage>
</organism>
<proteinExistence type="inferred from homology"/>
<dbReference type="GO" id="GO:0046872">
    <property type="term" value="F:metal ion binding"/>
    <property type="evidence" value="ECO:0007669"/>
    <property type="project" value="UniProtKB-KW"/>
</dbReference>
<keyword evidence="8" id="KW-0238">DNA-binding</keyword>
<dbReference type="Pfam" id="PF02467">
    <property type="entry name" value="Whib"/>
    <property type="match status" value="1"/>
</dbReference>
<keyword evidence="4" id="KW-0479">Metal-binding</keyword>
<comment type="similarity">
    <text evidence="2">Belongs to the WhiB family.</text>
</comment>
<dbReference type="GO" id="GO:0003677">
    <property type="term" value="F:DNA binding"/>
    <property type="evidence" value="ECO:0007669"/>
    <property type="project" value="UniProtKB-KW"/>
</dbReference>
<evidence type="ECO:0000256" key="10">
    <source>
        <dbReference type="ARBA" id="ARBA00023163"/>
    </source>
</evidence>
<gene>
    <name evidence="12" type="ORF">UFOPK1392_00551</name>
</gene>
<sequence>MADRDGTSKGELCLDFANDLGDLFTPVRMLRRMETTTDWMDNGICRDHPPATFFPSDGVGVEVAKRICVTCPVVDTCLEYALENHIDHGVWGGTSERQRRRILKARGIRIPAFSE</sequence>
<evidence type="ECO:0000256" key="4">
    <source>
        <dbReference type="ARBA" id="ARBA00022723"/>
    </source>
</evidence>
<dbReference type="AlphaFoldDB" id="A0A6J5Y9G5"/>
<comment type="cofactor">
    <cofactor evidence="1">
        <name>[4Fe-4S] cluster</name>
        <dbReference type="ChEBI" id="CHEBI:49883"/>
    </cofactor>
</comment>
<keyword evidence="5" id="KW-0408">Iron</keyword>
<keyword evidence="10" id="KW-0804">Transcription</keyword>
<dbReference type="GO" id="GO:0051539">
    <property type="term" value="F:4 iron, 4 sulfur cluster binding"/>
    <property type="evidence" value="ECO:0007669"/>
    <property type="project" value="UniProtKB-KW"/>
</dbReference>
<evidence type="ECO:0000256" key="7">
    <source>
        <dbReference type="ARBA" id="ARBA00023015"/>
    </source>
</evidence>
<evidence type="ECO:0000256" key="3">
    <source>
        <dbReference type="ARBA" id="ARBA00022485"/>
    </source>
</evidence>
<dbReference type="GO" id="GO:0045454">
    <property type="term" value="P:cell redox homeostasis"/>
    <property type="evidence" value="ECO:0007669"/>
    <property type="project" value="TreeGrafter"/>
</dbReference>
<name>A0A6J5Y9G5_9ZZZZ</name>
<feature type="domain" description="4Fe-4S Wbl-type" evidence="11">
    <location>
        <begin position="44"/>
        <end position="101"/>
    </location>
</feature>
<evidence type="ECO:0000313" key="12">
    <source>
        <dbReference type="EMBL" id="CAB4322814.1"/>
    </source>
</evidence>
<keyword evidence="3" id="KW-0004">4Fe-4S</keyword>